<proteinExistence type="predicted"/>
<reference evidence="2" key="1">
    <citation type="submission" date="2022-01" db="EMBL/GenBank/DDBJ databases">
        <authorList>
            <person name="King R."/>
        </authorList>
    </citation>
    <scope>NUCLEOTIDE SEQUENCE</scope>
</reference>
<dbReference type="AlphaFoldDB" id="A0A9N9RID7"/>
<dbReference type="EMBL" id="OU895877">
    <property type="protein sequence ID" value="CAG9798591.1"/>
    <property type="molecule type" value="Genomic_DNA"/>
</dbReference>
<protein>
    <submittedName>
        <fullName evidence="2">Uncharacterized protein</fullName>
    </submittedName>
</protein>
<keyword evidence="1" id="KW-0732">Signal</keyword>
<dbReference type="Proteomes" id="UP001153620">
    <property type="component" value="Chromosome 1"/>
</dbReference>
<feature type="signal peptide" evidence="1">
    <location>
        <begin position="1"/>
        <end position="19"/>
    </location>
</feature>
<organism evidence="2 3">
    <name type="scientific">Chironomus riparius</name>
    <dbReference type="NCBI Taxonomy" id="315576"/>
    <lineage>
        <taxon>Eukaryota</taxon>
        <taxon>Metazoa</taxon>
        <taxon>Ecdysozoa</taxon>
        <taxon>Arthropoda</taxon>
        <taxon>Hexapoda</taxon>
        <taxon>Insecta</taxon>
        <taxon>Pterygota</taxon>
        <taxon>Neoptera</taxon>
        <taxon>Endopterygota</taxon>
        <taxon>Diptera</taxon>
        <taxon>Nematocera</taxon>
        <taxon>Chironomoidea</taxon>
        <taxon>Chironomidae</taxon>
        <taxon>Chironominae</taxon>
        <taxon>Chironomus</taxon>
    </lineage>
</organism>
<gene>
    <name evidence="2" type="ORF">CHIRRI_LOCUS1573</name>
</gene>
<evidence type="ECO:0000256" key="1">
    <source>
        <dbReference type="SAM" id="SignalP"/>
    </source>
</evidence>
<evidence type="ECO:0000313" key="2">
    <source>
        <dbReference type="EMBL" id="CAG9798591.1"/>
    </source>
</evidence>
<accession>A0A9N9RID7</accession>
<keyword evidence="3" id="KW-1185">Reference proteome</keyword>
<reference evidence="2" key="2">
    <citation type="submission" date="2022-10" db="EMBL/GenBank/DDBJ databases">
        <authorList>
            <consortium name="ENA_rothamsted_submissions"/>
            <consortium name="culmorum"/>
            <person name="King R."/>
        </authorList>
    </citation>
    <scope>NUCLEOTIDE SEQUENCE</scope>
</reference>
<name>A0A9N9RID7_9DIPT</name>
<sequence>MRKFSVLTLALIMANYSYCQLGNSYGSKLGNKFGNTKYNGANAYTGTNTYSNNGYGSSYNNDVPTVSIPKGVGYTLSRANSFNGNQAKTVITEEIIETPTGTITKVTTTQQEPSGYANSVVLGQYGQQTRSKTTTYNTGNGLGPQQSVQQTTVQKVGPYGQQTVQRETVVSQQPSYGYGK</sequence>
<feature type="chain" id="PRO_5040293967" evidence="1">
    <location>
        <begin position="20"/>
        <end position="180"/>
    </location>
</feature>
<evidence type="ECO:0000313" key="3">
    <source>
        <dbReference type="Proteomes" id="UP001153620"/>
    </source>
</evidence>